<feature type="domain" description="Methyltransferase small" evidence="6">
    <location>
        <begin position="89"/>
        <end position="181"/>
    </location>
</feature>
<evidence type="ECO:0000256" key="4">
    <source>
        <dbReference type="ARBA" id="ARBA00048391"/>
    </source>
</evidence>
<keyword evidence="1 5" id="KW-0489">Methyltransferase</keyword>
<name>A0AAP2G2X6_9RHOB</name>
<feature type="binding site" evidence="5">
    <location>
        <position position="131"/>
    </location>
    <ligand>
        <name>S-adenosyl-L-methionine</name>
        <dbReference type="ChEBI" id="CHEBI:59789"/>
    </ligand>
</feature>
<dbReference type="HAMAP" id="MF_02126">
    <property type="entry name" value="RF_methyltr_PrmC"/>
    <property type="match status" value="1"/>
</dbReference>
<dbReference type="EMBL" id="JADQAZ010000001">
    <property type="protein sequence ID" value="MBT0956515.1"/>
    <property type="molecule type" value="Genomic_DNA"/>
</dbReference>
<evidence type="ECO:0000256" key="1">
    <source>
        <dbReference type="ARBA" id="ARBA00022603"/>
    </source>
</evidence>
<comment type="similarity">
    <text evidence="5">Belongs to the protein N5-glutamine methyltransferase family. PrmC subfamily.</text>
</comment>
<dbReference type="GO" id="GO:0102559">
    <property type="term" value="F:peptide chain release factor N(5)-glutamine methyltransferase activity"/>
    <property type="evidence" value="ECO:0007669"/>
    <property type="project" value="UniProtKB-EC"/>
</dbReference>
<feature type="binding site" evidence="5">
    <location>
        <position position="174"/>
    </location>
    <ligand>
        <name>S-adenosyl-L-methionine</name>
        <dbReference type="ChEBI" id="CHEBI:59789"/>
    </ligand>
</feature>
<feature type="binding site" evidence="5">
    <location>
        <begin position="174"/>
        <end position="177"/>
    </location>
    <ligand>
        <name>substrate</name>
    </ligand>
</feature>
<dbReference type="InterPro" id="IPR004556">
    <property type="entry name" value="HemK-like"/>
</dbReference>
<comment type="catalytic activity">
    <reaction evidence="4 5">
        <text>L-glutaminyl-[peptide chain release factor] + S-adenosyl-L-methionine = N(5)-methyl-L-glutaminyl-[peptide chain release factor] + S-adenosyl-L-homocysteine + H(+)</text>
        <dbReference type="Rhea" id="RHEA:42896"/>
        <dbReference type="Rhea" id="RHEA-COMP:10271"/>
        <dbReference type="Rhea" id="RHEA-COMP:10272"/>
        <dbReference type="ChEBI" id="CHEBI:15378"/>
        <dbReference type="ChEBI" id="CHEBI:30011"/>
        <dbReference type="ChEBI" id="CHEBI:57856"/>
        <dbReference type="ChEBI" id="CHEBI:59789"/>
        <dbReference type="ChEBI" id="CHEBI:61891"/>
        <dbReference type="EC" id="2.1.1.297"/>
    </reaction>
</comment>
<sequence length="266" mass="27700">MTLTAAQLTSREATGIDAREAGMLLAHAAGKSLHAIDPVDLTPQVLERFRAMVAERAAHRPIAQLLGRRAFWKHDFAVTGDTLDPRPDTETLVEAALARPFSRLLDLGTGTGCIAISLLAEAPQASGLATDVSAAALAVAGANADAIGIGPRLSFAQSDWWAGVTGRFDLIVSNPPYIAADEMAGLAPDVRDWEPHLALTDGADGLTAYRILAAGLADHLAPGGRALFEIGPAQGADVTEILAQAGWPGAQVLPDIDGRPRVVSVE</sequence>
<feature type="binding site" evidence="5">
    <location>
        <begin position="108"/>
        <end position="112"/>
    </location>
    <ligand>
        <name>S-adenosyl-L-methionine</name>
        <dbReference type="ChEBI" id="CHEBI:59789"/>
    </ligand>
</feature>
<dbReference type="EC" id="2.1.1.297" evidence="5"/>
<dbReference type="InterPro" id="IPR002052">
    <property type="entry name" value="DNA_methylase_N6_adenine_CS"/>
</dbReference>
<keyword evidence="3 5" id="KW-0949">S-adenosyl-L-methionine</keyword>
<evidence type="ECO:0000259" key="7">
    <source>
        <dbReference type="Pfam" id="PF17827"/>
    </source>
</evidence>
<keyword evidence="2 5" id="KW-0808">Transferase</keyword>
<keyword evidence="9" id="KW-1185">Reference proteome</keyword>
<dbReference type="Gene3D" id="1.10.8.10">
    <property type="entry name" value="DNA helicase RuvA subunit, C-terminal domain"/>
    <property type="match status" value="1"/>
</dbReference>
<dbReference type="CDD" id="cd02440">
    <property type="entry name" value="AdoMet_MTases"/>
    <property type="match status" value="1"/>
</dbReference>
<reference evidence="8 9" key="1">
    <citation type="journal article" date="2021" name="Arch. Microbiol.">
        <title>Harenicola maris gen. nov., sp. nov. isolated from the Sea of Japan shallow sediments.</title>
        <authorList>
            <person name="Romanenko L.A."/>
            <person name="Kurilenko V.V."/>
            <person name="Chernysheva N.Y."/>
            <person name="Tekutyeva L.A."/>
            <person name="Velansky P.V."/>
            <person name="Svetashev V.I."/>
            <person name="Isaeva M.P."/>
        </authorList>
    </citation>
    <scope>NUCLEOTIDE SEQUENCE [LARGE SCALE GENOMIC DNA]</scope>
    <source>
        <strain evidence="8 9">KMM 3653</strain>
    </source>
</reference>
<dbReference type="SUPFAM" id="SSF53335">
    <property type="entry name" value="S-adenosyl-L-methionine-dependent methyltransferases"/>
    <property type="match status" value="1"/>
</dbReference>
<evidence type="ECO:0000256" key="2">
    <source>
        <dbReference type="ARBA" id="ARBA00022679"/>
    </source>
</evidence>
<dbReference type="AlphaFoldDB" id="A0AAP2G2X6"/>
<evidence type="ECO:0000256" key="5">
    <source>
        <dbReference type="HAMAP-Rule" id="MF_02126"/>
    </source>
</evidence>
<dbReference type="NCBIfam" id="TIGR03534">
    <property type="entry name" value="RF_mod_PrmC"/>
    <property type="match status" value="1"/>
</dbReference>
<comment type="caution">
    <text evidence="8">The sequence shown here is derived from an EMBL/GenBank/DDBJ whole genome shotgun (WGS) entry which is preliminary data.</text>
</comment>
<dbReference type="InterPro" id="IPR050320">
    <property type="entry name" value="N5-glutamine_MTase"/>
</dbReference>
<gene>
    <name evidence="5 8" type="primary">prmC</name>
    <name evidence="8" type="ORF">IV417_03885</name>
</gene>
<dbReference type="InterPro" id="IPR040758">
    <property type="entry name" value="PrmC_N"/>
</dbReference>
<dbReference type="RefSeq" id="WP_327793529.1">
    <property type="nucleotide sequence ID" value="NZ_JADQAZ010000001.1"/>
</dbReference>
<dbReference type="InterPro" id="IPR007848">
    <property type="entry name" value="Small_mtfrase_dom"/>
</dbReference>
<feature type="binding site" evidence="5">
    <location>
        <position position="160"/>
    </location>
    <ligand>
        <name>S-adenosyl-L-methionine</name>
        <dbReference type="ChEBI" id="CHEBI:59789"/>
    </ligand>
</feature>
<dbReference type="Pfam" id="PF05175">
    <property type="entry name" value="MTS"/>
    <property type="match status" value="1"/>
</dbReference>
<protein>
    <recommendedName>
        <fullName evidence="5">Release factor glutamine methyltransferase</fullName>
        <shortName evidence="5">RF MTase</shortName>
        <ecNumber evidence="5">2.1.1.297</ecNumber>
    </recommendedName>
    <alternativeName>
        <fullName evidence="5">N5-glutamine methyltransferase PrmC</fullName>
    </alternativeName>
    <alternativeName>
        <fullName evidence="5">Protein-(glutamine-N5) MTase PrmC</fullName>
    </alternativeName>
    <alternativeName>
        <fullName evidence="5">Protein-glutamine N-methyltransferase PrmC</fullName>
    </alternativeName>
</protein>
<dbReference type="Proteomes" id="UP001315686">
    <property type="component" value="Unassembled WGS sequence"/>
</dbReference>
<dbReference type="InterPro" id="IPR019874">
    <property type="entry name" value="RF_methyltr_PrmC"/>
</dbReference>
<dbReference type="Gene3D" id="3.40.50.150">
    <property type="entry name" value="Vaccinia Virus protein VP39"/>
    <property type="match status" value="1"/>
</dbReference>
<organism evidence="8 9">
    <name type="scientific">Harenicola maris</name>
    <dbReference type="NCBI Taxonomy" id="2841044"/>
    <lineage>
        <taxon>Bacteria</taxon>
        <taxon>Pseudomonadati</taxon>
        <taxon>Pseudomonadota</taxon>
        <taxon>Alphaproteobacteria</taxon>
        <taxon>Rhodobacterales</taxon>
        <taxon>Paracoccaceae</taxon>
        <taxon>Harenicola</taxon>
    </lineage>
</organism>
<dbReference type="InterPro" id="IPR029063">
    <property type="entry name" value="SAM-dependent_MTases_sf"/>
</dbReference>
<evidence type="ECO:0000313" key="9">
    <source>
        <dbReference type="Proteomes" id="UP001315686"/>
    </source>
</evidence>
<accession>A0AAP2G2X6</accession>
<dbReference type="NCBIfam" id="TIGR00536">
    <property type="entry name" value="hemK_fam"/>
    <property type="match status" value="1"/>
</dbReference>
<dbReference type="PANTHER" id="PTHR18895:SF74">
    <property type="entry name" value="MTRF1L RELEASE FACTOR GLUTAMINE METHYLTRANSFERASE"/>
    <property type="match status" value="1"/>
</dbReference>
<dbReference type="Pfam" id="PF17827">
    <property type="entry name" value="PrmC_N"/>
    <property type="match status" value="1"/>
</dbReference>
<evidence type="ECO:0000313" key="8">
    <source>
        <dbReference type="EMBL" id="MBT0956515.1"/>
    </source>
</evidence>
<dbReference type="PROSITE" id="PS00092">
    <property type="entry name" value="N6_MTASE"/>
    <property type="match status" value="1"/>
</dbReference>
<evidence type="ECO:0000259" key="6">
    <source>
        <dbReference type="Pfam" id="PF05175"/>
    </source>
</evidence>
<evidence type="ECO:0000256" key="3">
    <source>
        <dbReference type="ARBA" id="ARBA00022691"/>
    </source>
</evidence>
<feature type="domain" description="Release factor glutamine methyltransferase N-terminal" evidence="7">
    <location>
        <begin position="7"/>
        <end position="67"/>
    </location>
</feature>
<dbReference type="GO" id="GO:0003676">
    <property type="term" value="F:nucleic acid binding"/>
    <property type="evidence" value="ECO:0007669"/>
    <property type="project" value="InterPro"/>
</dbReference>
<dbReference type="GO" id="GO:0032259">
    <property type="term" value="P:methylation"/>
    <property type="evidence" value="ECO:0007669"/>
    <property type="project" value="UniProtKB-KW"/>
</dbReference>
<proteinExistence type="inferred from homology"/>
<dbReference type="PANTHER" id="PTHR18895">
    <property type="entry name" value="HEMK METHYLTRANSFERASE"/>
    <property type="match status" value="1"/>
</dbReference>
<comment type="function">
    <text evidence="5">Methylates the class 1 translation termination release factors RF1/PrfA and RF2/PrfB on the glutamine residue of the universally conserved GGQ motif.</text>
</comment>